<organism evidence="1 2">
    <name type="scientific">Candidatus Falkowbacteria bacterium RBG_13_39_14</name>
    <dbReference type="NCBI Taxonomy" id="1797985"/>
    <lineage>
        <taxon>Bacteria</taxon>
        <taxon>Candidatus Falkowiibacteriota</taxon>
    </lineage>
</organism>
<comment type="caution">
    <text evidence="1">The sequence shown here is derived from an EMBL/GenBank/DDBJ whole genome shotgun (WGS) entry which is preliminary data.</text>
</comment>
<reference evidence="1 2" key="1">
    <citation type="journal article" date="2016" name="Nat. Commun.">
        <title>Thousands of microbial genomes shed light on interconnected biogeochemical processes in an aquifer system.</title>
        <authorList>
            <person name="Anantharaman K."/>
            <person name="Brown C.T."/>
            <person name="Hug L.A."/>
            <person name="Sharon I."/>
            <person name="Castelle C.J."/>
            <person name="Probst A.J."/>
            <person name="Thomas B.C."/>
            <person name="Singh A."/>
            <person name="Wilkins M.J."/>
            <person name="Karaoz U."/>
            <person name="Brodie E.L."/>
            <person name="Williams K.H."/>
            <person name="Hubbard S.S."/>
            <person name="Banfield J.F."/>
        </authorList>
    </citation>
    <scope>NUCLEOTIDE SEQUENCE [LARGE SCALE GENOMIC DNA]</scope>
</reference>
<evidence type="ECO:0000313" key="1">
    <source>
        <dbReference type="EMBL" id="OGF22257.1"/>
    </source>
</evidence>
<dbReference type="STRING" id="1797985.A2Y83_04240"/>
<dbReference type="Proteomes" id="UP000178323">
    <property type="component" value="Unassembled WGS sequence"/>
</dbReference>
<name>A0A1F5S6F7_9BACT</name>
<proteinExistence type="predicted"/>
<gene>
    <name evidence="1" type="ORF">A2Y83_04240</name>
</gene>
<evidence type="ECO:0000313" key="2">
    <source>
        <dbReference type="Proteomes" id="UP000178323"/>
    </source>
</evidence>
<dbReference type="AlphaFoldDB" id="A0A1F5S6F7"/>
<dbReference type="EMBL" id="MFFS01000033">
    <property type="protein sequence ID" value="OGF22257.1"/>
    <property type="molecule type" value="Genomic_DNA"/>
</dbReference>
<accession>A0A1F5S6F7</accession>
<sequence length="173" mass="20591">MPEKFEKDYDSEMEQNLEPVIQEAMANAPTIEEVQEKENELNNILQKFIKGEYSLREFLEKDKEIIIHGRVEILDFDVLKKTIFKITKDQDIASELSFHEREHANELIKAGFRFKIYLVFDRDKNNEIGFHAQIEPELSENMDEHKVRQYLKVAIEVVEDPSDTDKQQLDFWK</sequence>
<protein>
    <submittedName>
        <fullName evidence="1">Uncharacterized protein</fullName>
    </submittedName>
</protein>